<feature type="signal peptide" evidence="1">
    <location>
        <begin position="1"/>
        <end position="24"/>
    </location>
</feature>
<feature type="chain" id="PRO_5024907343" description="Outer membrane protein beta-barrel domain-containing protein" evidence="1">
    <location>
        <begin position="25"/>
        <end position="173"/>
    </location>
</feature>
<reference evidence="2" key="1">
    <citation type="submission" date="2018-07" db="EMBL/GenBank/DDBJ databases">
        <authorList>
            <consortium name="Genoscope - CEA"/>
            <person name="William W."/>
        </authorList>
    </citation>
    <scope>NUCLEOTIDE SEQUENCE</scope>
    <source>
        <strain evidence="2">IK1</strain>
    </source>
</reference>
<evidence type="ECO:0000256" key="1">
    <source>
        <dbReference type="SAM" id="SignalP"/>
    </source>
</evidence>
<accession>A0A653A9S9</accession>
<evidence type="ECO:0008006" key="3">
    <source>
        <dbReference type="Google" id="ProtNLM"/>
    </source>
</evidence>
<organism evidence="2">
    <name type="scientific">uncultured Paludibacter sp</name>
    <dbReference type="NCBI Taxonomy" id="497635"/>
    <lineage>
        <taxon>Bacteria</taxon>
        <taxon>Pseudomonadati</taxon>
        <taxon>Bacteroidota</taxon>
        <taxon>Bacteroidia</taxon>
        <taxon>Bacteroidales</taxon>
        <taxon>Paludibacteraceae</taxon>
        <taxon>Paludibacter</taxon>
        <taxon>environmental samples</taxon>
    </lineage>
</organism>
<dbReference type="AlphaFoldDB" id="A0A653A9S9"/>
<dbReference type="EMBL" id="UPXZ01000019">
    <property type="protein sequence ID" value="VBB44740.1"/>
    <property type="molecule type" value="Genomic_DNA"/>
</dbReference>
<gene>
    <name evidence="2" type="ORF">TRIP_D260154</name>
</gene>
<name>A0A653A9S9_9BACT</name>
<protein>
    <recommendedName>
        <fullName evidence="3">Outer membrane protein beta-barrel domain-containing protein</fullName>
    </recommendedName>
</protein>
<keyword evidence="1" id="KW-0732">Signal</keyword>
<evidence type="ECO:0000313" key="2">
    <source>
        <dbReference type="EMBL" id="VBB44740.1"/>
    </source>
</evidence>
<sequence>MKLRVKFFTLLASLLLASNSSLFSQSDQYVGIECGFGSSIDKINQTAVGISYENRFTNHFGVESGIFSRNSFTSDYKYRHLEIPVSIKFYSKAFNLSAGINSGLFTGAKSYSDGETLSWNKPFNFDVLVKLSHDFDVSSAFTLEPEIICIPVTTSKVNNSVGFGVGIKLKYLL</sequence>
<proteinExistence type="predicted"/>